<name>A0A9D4VQC5_PEA</name>
<evidence type="ECO:0000313" key="4">
    <source>
        <dbReference type="Proteomes" id="UP001058974"/>
    </source>
</evidence>
<feature type="compositionally biased region" description="Acidic residues" evidence="1">
    <location>
        <begin position="380"/>
        <end position="405"/>
    </location>
</feature>
<reference evidence="3 4" key="1">
    <citation type="journal article" date="2022" name="Nat. Genet.">
        <title>Improved pea reference genome and pan-genome highlight genomic features and evolutionary characteristics.</title>
        <authorList>
            <person name="Yang T."/>
            <person name="Liu R."/>
            <person name="Luo Y."/>
            <person name="Hu S."/>
            <person name="Wang D."/>
            <person name="Wang C."/>
            <person name="Pandey M.K."/>
            <person name="Ge S."/>
            <person name="Xu Q."/>
            <person name="Li N."/>
            <person name="Li G."/>
            <person name="Huang Y."/>
            <person name="Saxena R.K."/>
            <person name="Ji Y."/>
            <person name="Li M."/>
            <person name="Yan X."/>
            <person name="He Y."/>
            <person name="Liu Y."/>
            <person name="Wang X."/>
            <person name="Xiang C."/>
            <person name="Varshney R.K."/>
            <person name="Ding H."/>
            <person name="Gao S."/>
            <person name="Zong X."/>
        </authorList>
    </citation>
    <scope>NUCLEOTIDE SEQUENCE [LARGE SCALE GENOMIC DNA]</scope>
    <source>
        <strain evidence="3 4">cv. Zhongwan 6</strain>
    </source>
</reference>
<dbReference type="Pfam" id="PF24924">
    <property type="entry name" value="DUF7745"/>
    <property type="match status" value="1"/>
</dbReference>
<dbReference type="PANTHER" id="PTHR48154">
    <property type="entry name" value="PROTEIN, PUTATIVE-RELATED"/>
    <property type="match status" value="1"/>
</dbReference>
<dbReference type="AlphaFoldDB" id="A0A9D4VQC5"/>
<feature type="domain" description="DUF7745" evidence="2">
    <location>
        <begin position="2"/>
        <end position="207"/>
    </location>
</feature>
<dbReference type="PANTHER" id="PTHR48154:SF1">
    <property type="entry name" value="PROTEIN, PUTATIVE-RELATED"/>
    <property type="match status" value="1"/>
</dbReference>
<proteinExistence type="predicted"/>
<comment type="caution">
    <text evidence="3">The sequence shown here is derived from an EMBL/GenBank/DDBJ whole genome shotgun (WGS) entry which is preliminary data.</text>
</comment>
<gene>
    <name evidence="3" type="ORF">KIW84_073233</name>
</gene>
<dbReference type="Proteomes" id="UP001058974">
    <property type="component" value="Chromosome 7"/>
</dbReference>
<evidence type="ECO:0000256" key="1">
    <source>
        <dbReference type="SAM" id="MobiDB-lite"/>
    </source>
</evidence>
<sequence>MNVHAFEDVLALLIYGLVLFPNSDQFIDMNSVRIFLTHNPVPTLLGDILHSLHTRTMKRQGTLMCCVPLLSRWFISHLPQSVLKNEQNLKWSQRIMSLSHSDIHWCPKPKENVIIIDRCGEFSNVPLLGMRGGITYNPALALRQFGCARRYGPHEIIIQGTVFDYDNDSQGLRQRFVRAWGMVKRSTLGQKNSIPMEPYLRWVRARARELAMPYLVIGPLIVEPGVEGGTPQIIPYPDMPTNVEELKRSWIQLREERDTFEAQFGAERKKVLELTSQLNEERRLNAYLRPKRSILKNQCPHGLPIANRKIALEQTVKDLQAQNAQFQEMILNLSKGQEELKALLLEKKKDKKPVSYINPGRRLKGQAAGVKIRVPKDQGEETENDSEDENADPFNPEDDDEDYENEQYSPKDDKYKLLEERMLAMEGQKAPGLDFESLGLVSDVVIPRKFKVPTFTKYNGASCPQMHLRAYVRKIQPYTTDRKLWIHFFQESLSGTQLEWYYQLESSNIHT</sequence>
<accession>A0A9D4VQC5</accession>
<dbReference type="EMBL" id="JAMSHJ010000007">
    <property type="protein sequence ID" value="KAI5387004.1"/>
    <property type="molecule type" value="Genomic_DNA"/>
</dbReference>
<feature type="region of interest" description="Disordered" evidence="1">
    <location>
        <begin position="367"/>
        <end position="411"/>
    </location>
</feature>
<dbReference type="InterPro" id="IPR056647">
    <property type="entry name" value="DUF7745"/>
</dbReference>
<organism evidence="3 4">
    <name type="scientific">Pisum sativum</name>
    <name type="common">Garden pea</name>
    <name type="synonym">Lathyrus oleraceus</name>
    <dbReference type="NCBI Taxonomy" id="3888"/>
    <lineage>
        <taxon>Eukaryota</taxon>
        <taxon>Viridiplantae</taxon>
        <taxon>Streptophyta</taxon>
        <taxon>Embryophyta</taxon>
        <taxon>Tracheophyta</taxon>
        <taxon>Spermatophyta</taxon>
        <taxon>Magnoliopsida</taxon>
        <taxon>eudicotyledons</taxon>
        <taxon>Gunneridae</taxon>
        <taxon>Pentapetalae</taxon>
        <taxon>rosids</taxon>
        <taxon>fabids</taxon>
        <taxon>Fabales</taxon>
        <taxon>Fabaceae</taxon>
        <taxon>Papilionoideae</taxon>
        <taxon>50 kb inversion clade</taxon>
        <taxon>NPAAA clade</taxon>
        <taxon>Hologalegina</taxon>
        <taxon>IRL clade</taxon>
        <taxon>Fabeae</taxon>
        <taxon>Lathyrus</taxon>
    </lineage>
</organism>
<keyword evidence="4" id="KW-1185">Reference proteome</keyword>
<dbReference type="Gramene" id="Psat07G0323300-T1">
    <property type="protein sequence ID" value="KAI5387004.1"/>
    <property type="gene ID" value="KIW84_073233"/>
</dbReference>
<protein>
    <recommendedName>
        <fullName evidence="2">DUF7745 domain-containing protein</fullName>
    </recommendedName>
</protein>
<evidence type="ECO:0000259" key="2">
    <source>
        <dbReference type="Pfam" id="PF24924"/>
    </source>
</evidence>
<evidence type="ECO:0000313" key="3">
    <source>
        <dbReference type="EMBL" id="KAI5387004.1"/>
    </source>
</evidence>